<keyword evidence="2" id="KW-1185">Reference proteome</keyword>
<accession>A0ABQ0M3M4</accession>
<protein>
    <submittedName>
        <fullName evidence="1">Uncharacterized protein</fullName>
    </submittedName>
</protein>
<dbReference type="EMBL" id="DF849508">
    <property type="protein sequence ID" value="GAT57914.1"/>
    <property type="molecule type" value="Genomic_DNA"/>
</dbReference>
<gene>
    <name evidence="1" type="ORF">MCHLO_14403</name>
</gene>
<name>A0ABQ0M3M4_MYCCL</name>
<evidence type="ECO:0000313" key="2">
    <source>
        <dbReference type="Proteomes" id="UP000815677"/>
    </source>
</evidence>
<sequence length="99" mass="11148">MQPRHSHPKERRGNAAVEGFLLTRWAKAFALVSPQTLFHHKKTWTGGWTRFTACDRNCGKRTAWRLKSTPKVAEALAYTYIVAQAALLPVSDSRTAAPR</sequence>
<organism evidence="1 2">
    <name type="scientific">Mycena chlorophos</name>
    <name type="common">Agaric fungus</name>
    <name type="synonym">Agaricus chlorophos</name>
    <dbReference type="NCBI Taxonomy" id="658473"/>
    <lineage>
        <taxon>Eukaryota</taxon>
        <taxon>Fungi</taxon>
        <taxon>Dikarya</taxon>
        <taxon>Basidiomycota</taxon>
        <taxon>Agaricomycotina</taxon>
        <taxon>Agaricomycetes</taxon>
        <taxon>Agaricomycetidae</taxon>
        <taxon>Agaricales</taxon>
        <taxon>Marasmiineae</taxon>
        <taxon>Mycenaceae</taxon>
        <taxon>Mycena</taxon>
    </lineage>
</organism>
<reference evidence="1" key="1">
    <citation type="submission" date="2014-09" db="EMBL/GenBank/DDBJ databases">
        <title>Genome sequence of the luminous mushroom Mycena chlorophos for searching fungal bioluminescence genes.</title>
        <authorList>
            <person name="Tanaka Y."/>
            <person name="Kasuga D."/>
            <person name="Oba Y."/>
            <person name="Hase S."/>
            <person name="Sato K."/>
            <person name="Oba Y."/>
            <person name="Sakakibara Y."/>
        </authorList>
    </citation>
    <scope>NUCLEOTIDE SEQUENCE</scope>
</reference>
<proteinExistence type="predicted"/>
<dbReference type="Proteomes" id="UP000815677">
    <property type="component" value="Unassembled WGS sequence"/>
</dbReference>
<evidence type="ECO:0000313" key="1">
    <source>
        <dbReference type="EMBL" id="GAT57914.1"/>
    </source>
</evidence>